<gene>
    <name evidence="1" type="ORF">Sipo8835_14640</name>
</gene>
<organism evidence="1 2">
    <name type="scientific">Streptomyces ipomoeae</name>
    <dbReference type="NCBI Taxonomy" id="103232"/>
    <lineage>
        <taxon>Bacteria</taxon>
        <taxon>Bacillati</taxon>
        <taxon>Actinomycetota</taxon>
        <taxon>Actinomycetes</taxon>
        <taxon>Kitasatosporales</taxon>
        <taxon>Streptomycetaceae</taxon>
        <taxon>Streptomyces</taxon>
    </lineage>
</organism>
<accession>A0AAE8W5Z2</accession>
<evidence type="ECO:0000313" key="2">
    <source>
        <dbReference type="Proteomes" id="UP000318720"/>
    </source>
</evidence>
<dbReference type="EMBL" id="SPAZ01000126">
    <property type="protein sequence ID" value="TQE34736.1"/>
    <property type="molecule type" value="Genomic_DNA"/>
</dbReference>
<dbReference type="AlphaFoldDB" id="A0AAE8W5Z2"/>
<protein>
    <submittedName>
        <fullName evidence="1">Uncharacterized protein</fullName>
    </submittedName>
</protein>
<proteinExistence type="predicted"/>
<name>A0AAE8W5Z2_9ACTN</name>
<dbReference type="Proteomes" id="UP000318720">
    <property type="component" value="Unassembled WGS sequence"/>
</dbReference>
<sequence length="143" mass="14973">MALYASDMPAQGGIGTPGQVRAWIAQGAVRLGGAELRRRAEFHHGFFLLELDGLVTAAVLARHEQCFPDVSRLEAADEAAALSVRVDGMSEAGRARNAAAQVKGCPCGGTGTIAVDDFDPDLSYAVYCPVHAPAASLHFRAGH</sequence>
<reference evidence="1 2" key="1">
    <citation type="submission" date="2019-03" db="EMBL/GenBank/DDBJ databases">
        <title>Comparative genomic analyses of the sweetpotato soil rot pathogen, Streptomyces ipomoeae.</title>
        <authorList>
            <person name="Ruschel Soares N."/>
            <person name="Badger J.H."/>
            <person name="Huguet-Tapia J.C."/>
            <person name="Clark C.A."/>
            <person name="Pettis G.S."/>
        </authorList>
    </citation>
    <scope>NUCLEOTIDE SEQUENCE [LARGE SCALE GENOMIC DNA]</scope>
    <source>
        <strain evidence="1 2">88-35</strain>
    </source>
</reference>
<comment type="caution">
    <text evidence="1">The sequence shown here is derived from an EMBL/GenBank/DDBJ whole genome shotgun (WGS) entry which is preliminary data.</text>
</comment>
<evidence type="ECO:0000313" key="1">
    <source>
        <dbReference type="EMBL" id="TQE34736.1"/>
    </source>
</evidence>